<dbReference type="Gene3D" id="3.90.25.10">
    <property type="entry name" value="UDP-galactose 4-epimerase, domain 1"/>
    <property type="match status" value="1"/>
</dbReference>
<protein>
    <recommendedName>
        <fullName evidence="2">dTDP-4-dehydrorhamnose reductase</fullName>
        <ecNumber evidence="2">1.1.1.133</ecNumber>
    </recommendedName>
</protein>
<evidence type="ECO:0000256" key="2">
    <source>
        <dbReference type="RuleBase" id="RU364082"/>
    </source>
</evidence>
<dbReference type="Proteomes" id="UP000176300">
    <property type="component" value="Unassembled WGS sequence"/>
</dbReference>
<comment type="function">
    <text evidence="2">Catalyzes the reduction of dTDP-6-deoxy-L-lyxo-4-hexulose to yield dTDP-L-rhamnose.</text>
</comment>
<dbReference type="Gene3D" id="3.40.50.720">
    <property type="entry name" value="NAD(P)-binding Rossmann-like Domain"/>
    <property type="match status" value="1"/>
</dbReference>
<dbReference type="STRING" id="1798697.A2373_00340"/>
<dbReference type="GO" id="GO:0008831">
    <property type="term" value="F:dTDP-4-dehydrorhamnose reductase activity"/>
    <property type="evidence" value="ECO:0007669"/>
    <property type="project" value="UniProtKB-EC"/>
</dbReference>
<keyword evidence="2" id="KW-0521">NADP</keyword>
<accession>A0A1F6NJN0</accession>
<evidence type="ECO:0000256" key="1">
    <source>
        <dbReference type="ARBA" id="ARBA00010944"/>
    </source>
</evidence>
<sequence length="305" mass="34388">MPKEGLKKVLITGASGLLGANIIKNLPENWQTVGVVNKHKINPPNERASIIEYNLLEEDVSRLFKECGPFNAVIHTAALTNVDQCEEDKDLAYKLNVKLTEEIVFNCAVNNIFLLHISTDHIFDGKDGNYDEDSEPAPINYYAETKLLAEEKVKIGGAKYAIIRTNFFGYNVQNKNDLAGWIVKSLRGKMPVRLFKDVFFSPILVDYLIDFIVEIVEEKKEGLFNIAAGDSCSKYDFGMKLAEALDLDKSLISSISVEESGLKVKRPKNMTLDTAKAKKIFKNKIPLIDESIEKYKELDKIYNQN</sequence>
<dbReference type="SUPFAM" id="SSF51735">
    <property type="entry name" value="NAD(P)-binding Rossmann-fold domains"/>
    <property type="match status" value="1"/>
</dbReference>
<keyword evidence="2" id="KW-0560">Oxidoreductase</keyword>
<dbReference type="InterPro" id="IPR005913">
    <property type="entry name" value="dTDP_dehydrorham_reduct"/>
</dbReference>
<gene>
    <name evidence="4" type="ORF">A2373_00340</name>
</gene>
<dbReference type="Pfam" id="PF04321">
    <property type="entry name" value="RmlD_sub_bind"/>
    <property type="match status" value="1"/>
</dbReference>
<dbReference type="EMBL" id="MFQS01000002">
    <property type="protein sequence ID" value="OGH84092.1"/>
    <property type="molecule type" value="Genomic_DNA"/>
</dbReference>
<evidence type="ECO:0000259" key="3">
    <source>
        <dbReference type="Pfam" id="PF04321"/>
    </source>
</evidence>
<comment type="pathway">
    <text evidence="2">Carbohydrate biosynthesis; dTDP-L-rhamnose biosynthesis.</text>
</comment>
<dbReference type="EC" id="1.1.1.133" evidence="2"/>
<dbReference type="CDD" id="cd05254">
    <property type="entry name" value="dTDP_HR_like_SDR_e"/>
    <property type="match status" value="1"/>
</dbReference>
<feature type="domain" description="RmlD-like substrate binding" evidence="3">
    <location>
        <begin position="8"/>
        <end position="294"/>
    </location>
</feature>
<reference evidence="4 5" key="1">
    <citation type="journal article" date="2016" name="Nat. Commun.">
        <title>Thousands of microbial genomes shed light on interconnected biogeochemical processes in an aquifer system.</title>
        <authorList>
            <person name="Anantharaman K."/>
            <person name="Brown C.T."/>
            <person name="Hug L.A."/>
            <person name="Sharon I."/>
            <person name="Castelle C.J."/>
            <person name="Probst A.J."/>
            <person name="Thomas B.C."/>
            <person name="Singh A."/>
            <person name="Wilkins M.J."/>
            <person name="Karaoz U."/>
            <person name="Brodie E.L."/>
            <person name="Williams K.H."/>
            <person name="Hubbard S.S."/>
            <person name="Banfield J.F."/>
        </authorList>
    </citation>
    <scope>NUCLEOTIDE SEQUENCE [LARGE SCALE GENOMIC DNA]</scope>
</reference>
<comment type="caution">
    <text evidence="4">The sequence shown here is derived from an EMBL/GenBank/DDBJ whole genome shotgun (WGS) entry which is preliminary data.</text>
</comment>
<dbReference type="AlphaFoldDB" id="A0A1F6NJN0"/>
<organism evidence="4 5">
    <name type="scientific">Candidatus Magasanikbacteria bacterium RIFOXYB1_FULL_40_15</name>
    <dbReference type="NCBI Taxonomy" id="1798697"/>
    <lineage>
        <taxon>Bacteria</taxon>
        <taxon>Candidatus Magasanikiibacteriota</taxon>
    </lineage>
</organism>
<dbReference type="GO" id="GO:0019305">
    <property type="term" value="P:dTDP-rhamnose biosynthetic process"/>
    <property type="evidence" value="ECO:0007669"/>
    <property type="project" value="UniProtKB-UniPathway"/>
</dbReference>
<dbReference type="UniPathway" id="UPA00124"/>
<evidence type="ECO:0000313" key="5">
    <source>
        <dbReference type="Proteomes" id="UP000176300"/>
    </source>
</evidence>
<dbReference type="InterPro" id="IPR036291">
    <property type="entry name" value="NAD(P)-bd_dom_sf"/>
</dbReference>
<dbReference type="PANTHER" id="PTHR10491:SF4">
    <property type="entry name" value="METHIONINE ADENOSYLTRANSFERASE 2 SUBUNIT BETA"/>
    <property type="match status" value="1"/>
</dbReference>
<dbReference type="PANTHER" id="PTHR10491">
    <property type="entry name" value="DTDP-4-DEHYDRORHAMNOSE REDUCTASE"/>
    <property type="match status" value="1"/>
</dbReference>
<proteinExistence type="inferred from homology"/>
<dbReference type="InterPro" id="IPR029903">
    <property type="entry name" value="RmlD-like-bd"/>
</dbReference>
<name>A0A1F6NJN0_9BACT</name>
<evidence type="ECO:0000313" key="4">
    <source>
        <dbReference type="EMBL" id="OGH84092.1"/>
    </source>
</evidence>
<comment type="similarity">
    <text evidence="1 2">Belongs to the dTDP-4-dehydrorhamnose reductase family.</text>
</comment>